<accession>A0A091BJP1</accession>
<comment type="catalytic activity">
    <reaction evidence="5">
        <text>O-acetyl-L-serine + hydrogen sulfide = L-cysteine + acetate</text>
        <dbReference type="Rhea" id="RHEA:14829"/>
        <dbReference type="ChEBI" id="CHEBI:29919"/>
        <dbReference type="ChEBI" id="CHEBI:30089"/>
        <dbReference type="ChEBI" id="CHEBI:35235"/>
        <dbReference type="ChEBI" id="CHEBI:58340"/>
        <dbReference type="EC" id="2.5.1.47"/>
    </reaction>
</comment>
<evidence type="ECO:0000256" key="5">
    <source>
        <dbReference type="ARBA" id="ARBA00047931"/>
    </source>
</evidence>
<name>A0A091BJP1_9GAMM</name>
<dbReference type="AlphaFoldDB" id="A0A091BJP1"/>
<evidence type="ECO:0000259" key="7">
    <source>
        <dbReference type="Pfam" id="PF00291"/>
    </source>
</evidence>
<evidence type="ECO:0000256" key="2">
    <source>
        <dbReference type="ARBA" id="ARBA00004962"/>
    </source>
</evidence>
<gene>
    <name evidence="8" type="ORF">P873_04495</name>
</gene>
<dbReference type="EMBL" id="AWXU01000010">
    <property type="protein sequence ID" value="KFN51009.1"/>
    <property type="molecule type" value="Genomic_DNA"/>
</dbReference>
<dbReference type="GO" id="GO:0004124">
    <property type="term" value="F:cysteine synthase activity"/>
    <property type="evidence" value="ECO:0007669"/>
    <property type="project" value="UniProtKB-EC"/>
</dbReference>
<dbReference type="InterPro" id="IPR036052">
    <property type="entry name" value="TrpB-like_PALP_sf"/>
</dbReference>
<proteinExistence type="predicted"/>
<evidence type="ECO:0000313" key="9">
    <source>
        <dbReference type="Proteomes" id="UP000029391"/>
    </source>
</evidence>
<comment type="caution">
    <text evidence="8">The sequence shown here is derived from an EMBL/GenBank/DDBJ whole genome shotgun (WGS) entry which is preliminary data.</text>
</comment>
<dbReference type="EC" id="2.5.1.47" evidence="3"/>
<evidence type="ECO:0000313" key="8">
    <source>
        <dbReference type="EMBL" id="KFN51009.1"/>
    </source>
</evidence>
<dbReference type="RefSeq" id="WP_211223635.1">
    <property type="nucleotide sequence ID" value="NZ_AUFF01000003.1"/>
</dbReference>
<feature type="domain" description="Tryptophan synthase beta chain-like PALP" evidence="7">
    <location>
        <begin position="24"/>
        <end position="301"/>
    </location>
</feature>
<evidence type="ECO:0000256" key="6">
    <source>
        <dbReference type="SAM" id="MobiDB-lite"/>
    </source>
</evidence>
<dbReference type="eggNOG" id="COG0031">
    <property type="taxonomic scope" value="Bacteria"/>
</dbReference>
<dbReference type="SUPFAM" id="SSF53686">
    <property type="entry name" value="Tryptophan synthase beta subunit-like PLP-dependent enzymes"/>
    <property type="match status" value="1"/>
</dbReference>
<comment type="pathway">
    <text evidence="2">Amino-acid biosynthesis; L-cysteine biosynthesis; L-cysteine from L-serine: step 2/2.</text>
</comment>
<comment type="cofactor">
    <cofactor evidence="1">
        <name>pyridoxal 5'-phosphate</name>
        <dbReference type="ChEBI" id="CHEBI:597326"/>
    </cofactor>
</comment>
<sequence length="372" mass="39352">MSARAWSAAAVATLAREAARSADTHLLQLGLPAFPGIDLYFKDESSHPTGSLKHRLARSLFLYALCNGRLREGQGTIDASSGSTAISEAWFARLLGLRFTAVMPETTAPAKVRLLRDYGADAVLAPVGADCRAVARARAAADDLCFLDQFGLAERATDWRGNNNIAESILAQMAREPHPEPAWIVCGAGTGGTSATIGRYLRLRGTRTRLCVAEPRGGAFAEGWRRRDPDARASAATVIEGIGRPRAEPGFLYDVVDAVDEVDDADSIAGAWLLGERLGRRYGGSSGTVLLACLRLARGMHAAGTGGSIVGLLGDGGERYAETLFDAAWLAARGIDVAAARAALRRQFDTGLPPGVPRTGLSPPASFPVRDR</sequence>
<keyword evidence="4" id="KW-0663">Pyridoxal phosphate</keyword>
<dbReference type="Pfam" id="PF00291">
    <property type="entry name" value="PALP"/>
    <property type="match status" value="1"/>
</dbReference>
<dbReference type="InterPro" id="IPR001926">
    <property type="entry name" value="TrpB-like_PALP"/>
</dbReference>
<dbReference type="Gene3D" id="3.40.50.1100">
    <property type="match status" value="2"/>
</dbReference>
<feature type="region of interest" description="Disordered" evidence="6">
    <location>
        <begin position="353"/>
        <end position="372"/>
    </location>
</feature>
<evidence type="ECO:0000256" key="4">
    <source>
        <dbReference type="ARBA" id="ARBA00022898"/>
    </source>
</evidence>
<evidence type="ECO:0000256" key="3">
    <source>
        <dbReference type="ARBA" id="ARBA00012681"/>
    </source>
</evidence>
<dbReference type="PANTHER" id="PTHR10314">
    <property type="entry name" value="CYSTATHIONINE BETA-SYNTHASE"/>
    <property type="match status" value="1"/>
</dbReference>
<evidence type="ECO:0000256" key="1">
    <source>
        <dbReference type="ARBA" id="ARBA00001933"/>
    </source>
</evidence>
<dbReference type="STRING" id="1121013.GCA_000426365_01485"/>
<dbReference type="Proteomes" id="UP000029391">
    <property type="component" value="Unassembled WGS sequence"/>
</dbReference>
<dbReference type="InterPro" id="IPR050214">
    <property type="entry name" value="Cys_Synth/Cystath_Beta-Synth"/>
</dbReference>
<keyword evidence="9" id="KW-1185">Reference proteome</keyword>
<organism evidence="8 9">
    <name type="scientific">Arenimonas composti TR7-09 = DSM 18010</name>
    <dbReference type="NCBI Taxonomy" id="1121013"/>
    <lineage>
        <taxon>Bacteria</taxon>
        <taxon>Pseudomonadati</taxon>
        <taxon>Pseudomonadota</taxon>
        <taxon>Gammaproteobacteria</taxon>
        <taxon>Lysobacterales</taxon>
        <taxon>Lysobacteraceae</taxon>
        <taxon>Arenimonas</taxon>
    </lineage>
</organism>
<reference evidence="8 9" key="1">
    <citation type="submission" date="2013-09" db="EMBL/GenBank/DDBJ databases">
        <title>Genome sequencing of Arenimonas composti.</title>
        <authorList>
            <person name="Chen F."/>
            <person name="Wang G."/>
        </authorList>
    </citation>
    <scope>NUCLEOTIDE SEQUENCE [LARGE SCALE GENOMIC DNA]</scope>
    <source>
        <strain evidence="8 9">TR7-09</strain>
    </source>
</reference>
<protein>
    <recommendedName>
        <fullName evidence="3">cysteine synthase</fullName>
        <ecNumber evidence="3">2.5.1.47</ecNumber>
    </recommendedName>
</protein>